<proteinExistence type="predicted"/>
<dbReference type="Gene3D" id="3.10.20.90">
    <property type="entry name" value="Phosphatidylinositol 3-kinase Catalytic Subunit, Chain A, domain 1"/>
    <property type="match status" value="1"/>
</dbReference>
<dbReference type="EnsemblPlants" id="Kaladp0037s0418.2.v1.1">
    <property type="protein sequence ID" value="Kaladp0037s0418.2.v1.1"/>
    <property type="gene ID" value="Kaladp0037s0418.v1.1"/>
</dbReference>
<dbReference type="EnsemblPlants" id="Kaladp0037s0418.1.v1.1">
    <property type="protein sequence ID" value="Kaladp0037s0418.1.v1.1"/>
    <property type="gene ID" value="Kaladp0037s0418.v1.1"/>
</dbReference>
<keyword evidence="3" id="KW-1185">Reference proteome</keyword>
<reference evidence="2" key="1">
    <citation type="submission" date="2021-01" db="UniProtKB">
        <authorList>
            <consortium name="EnsemblPlants"/>
        </authorList>
    </citation>
    <scope>IDENTIFICATION</scope>
</reference>
<dbReference type="Gramene" id="Kaladp0037s0418.2.v1.1">
    <property type="protein sequence ID" value="Kaladp0037s0418.2.v1.1"/>
    <property type="gene ID" value="Kaladp0037s0418.v1.1"/>
</dbReference>
<dbReference type="InterPro" id="IPR022617">
    <property type="entry name" value="Rad60/SUMO-like_dom"/>
</dbReference>
<dbReference type="AlphaFoldDB" id="A0A7N0TIQ9"/>
<organism evidence="2 3">
    <name type="scientific">Kalanchoe fedtschenkoi</name>
    <name type="common">Lavender scallops</name>
    <name type="synonym">South American air plant</name>
    <dbReference type="NCBI Taxonomy" id="63787"/>
    <lineage>
        <taxon>Eukaryota</taxon>
        <taxon>Viridiplantae</taxon>
        <taxon>Streptophyta</taxon>
        <taxon>Embryophyta</taxon>
        <taxon>Tracheophyta</taxon>
        <taxon>Spermatophyta</taxon>
        <taxon>Magnoliopsida</taxon>
        <taxon>eudicotyledons</taxon>
        <taxon>Gunneridae</taxon>
        <taxon>Pentapetalae</taxon>
        <taxon>Saxifragales</taxon>
        <taxon>Crassulaceae</taxon>
        <taxon>Kalanchoe</taxon>
    </lineage>
</organism>
<accession>A0A7N0TIQ9</accession>
<dbReference type="SUPFAM" id="SSF54236">
    <property type="entry name" value="Ubiquitin-like"/>
    <property type="match status" value="1"/>
</dbReference>
<sequence length="106" mass="11719">MASPSTQPPLKKRQLPDDLPRLVSIRITGPGDKVVKANIKGSVPLMKLLKMYFKELSLDPQSVEALYDGHRLAPNRTPDELGMADEDEIQVVSRADGGSNCRRVCF</sequence>
<evidence type="ECO:0000313" key="2">
    <source>
        <dbReference type="EnsemblPlants" id="Kaladp0037s0418.1.v1.1"/>
    </source>
</evidence>
<evidence type="ECO:0000259" key="1">
    <source>
        <dbReference type="PROSITE" id="PS50053"/>
    </source>
</evidence>
<protein>
    <recommendedName>
        <fullName evidence="1">Ubiquitin-like domain-containing protein</fullName>
    </recommendedName>
</protein>
<dbReference type="Proteomes" id="UP000594263">
    <property type="component" value="Unplaced"/>
</dbReference>
<dbReference type="Pfam" id="PF11976">
    <property type="entry name" value="Rad60-SLD"/>
    <property type="match status" value="1"/>
</dbReference>
<evidence type="ECO:0000313" key="3">
    <source>
        <dbReference type="Proteomes" id="UP000594263"/>
    </source>
</evidence>
<dbReference type="InterPro" id="IPR000626">
    <property type="entry name" value="Ubiquitin-like_dom"/>
</dbReference>
<feature type="domain" description="Ubiquitin-like" evidence="1">
    <location>
        <begin position="23"/>
        <end position="98"/>
    </location>
</feature>
<dbReference type="InterPro" id="IPR029071">
    <property type="entry name" value="Ubiquitin-like_domsf"/>
</dbReference>
<dbReference type="Gramene" id="Kaladp0037s0418.1.v1.1">
    <property type="protein sequence ID" value="Kaladp0037s0418.1.v1.1"/>
    <property type="gene ID" value="Kaladp0037s0418.v1.1"/>
</dbReference>
<dbReference type="PROSITE" id="PS50053">
    <property type="entry name" value="UBIQUITIN_2"/>
    <property type="match status" value="1"/>
</dbReference>
<name>A0A7N0TIQ9_KALFE</name>
<dbReference type="PANTHER" id="PTHR10562">
    <property type="entry name" value="SMALL UBIQUITIN-RELATED MODIFIER"/>
    <property type="match status" value="1"/>
</dbReference>